<reference evidence="9 10" key="1">
    <citation type="submission" date="2023-11" db="EMBL/GenBank/DDBJ databases">
        <title>Dfirmibasis_genome.</title>
        <authorList>
            <person name="Edelbroek B."/>
            <person name="Kjellin J."/>
            <person name="Jerlstrom-Hultqvist J."/>
            <person name="Soderbom F."/>
        </authorList>
    </citation>
    <scope>NUCLEOTIDE SEQUENCE [LARGE SCALE GENOMIC DNA]</scope>
    <source>
        <strain evidence="9 10">TNS-C-14</strain>
    </source>
</reference>
<evidence type="ECO:0000256" key="1">
    <source>
        <dbReference type="ARBA" id="ARBA00004222"/>
    </source>
</evidence>
<name>A0AAN7TRQ4_9MYCE</name>
<dbReference type="GO" id="GO:0030008">
    <property type="term" value="C:TRAPP complex"/>
    <property type="evidence" value="ECO:0007669"/>
    <property type="project" value="InterPro"/>
</dbReference>
<keyword evidence="7 8" id="KW-0333">Golgi apparatus</keyword>
<dbReference type="Pfam" id="PF04051">
    <property type="entry name" value="TRAPP"/>
    <property type="match status" value="1"/>
</dbReference>
<protein>
    <recommendedName>
        <fullName evidence="8">Trafficking protein particle complex subunit</fullName>
    </recommendedName>
</protein>
<evidence type="ECO:0000256" key="7">
    <source>
        <dbReference type="ARBA" id="ARBA00023034"/>
    </source>
</evidence>
<dbReference type="GO" id="GO:0048193">
    <property type="term" value="P:Golgi vesicle transport"/>
    <property type="evidence" value="ECO:0007669"/>
    <property type="project" value="InterPro"/>
</dbReference>
<keyword evidence="10" id="KW-1185">Reference proteome</keyword>
<comment type="subcellular location">
    <subcellularLocation>
        <location evidence="2">Endoplasmic reticulum</location>
    </subcellularLocation>
    <subcellularLocation>
        <location evidence="1 8">Golgi apparatus</location>
        <location evidence="1 8">cis-Golgi network</location>
    </subcellularLocation>
</comment>
<evidence type="ECO:0000256" key="5">
    <source>
        <dbReference type="ARBA" id="ARBA00022824"/>
    </source>
</evidence>
<evidence type="ECO:0000313" key="9">
    <source>
        <dbReference type="EMBL" id="KAK5578144.1"/>
    </source>
</evidence>
<dbReference type="GO" id="GO:0005783">
    <property type="term" value="C:endoplasmic reticulum"/>
    <property type="evidence" value="ECO:0007669"/>
    <property type="project" value="UniProtKB-SubCell"/>
</dbReference>
<dbReference type="Gene3D" id="3.30.1380.20">
    <property type="entry name" value="Trafficking protein particle complex subunit 3"/>
    <property type="match status" value="1"/>
</dbReference>
<dbReference type="AlphaFoldDB" id="A0AAN7TRQ4"/>
<comment type="subunit">
    <text evidence="8">Homodimer.</text>
</comment>
<comment type="similarity">
    <text evidence="3 8">Belongs to the TRAPP small subunits family. BET3 subfamily.</text>
</comment>
<evidence type="ECO:0000256" key="6">
    <source>
        <dbReference type="ARBA" id="ARBA00022892"/>
    </source>
</evidence>
<evidence type="ECO:0000256" key="2">
    <source>
        <dbReference type="ARBA" id="ARBA00004240"/>
    </source>
</evidence>
<accession>A0AAN7TRQ4</accession>
<keyword evidence="6 8" id="KW-0931">ER-Golgi transport</keyword>
<dbReference type="Proteomes" id="UP001344447">
    <property type="component" value="Unassembled WGS sequence"/>
</dbReference>
<organism evidence="9 10">
    <name type="scientific">Dictyostelium firmibasis</name>
    <dbReference type="NCBI Taxonomy" id="79012"/>
    <lineage>
        <taxon>Eukaryota</taxon>
        <taxon>Amoebozoa</taxon>
        <taxon>Evosea</taxon>
        <taxon>Eumycetozoa</taxon>
        <taxon>Dictyostelia</taxon>
        <taxon>Dictyosteliales</taxon>
        <taxon>Dictyosteliaceae</taxon>
        <taxon>Dictyostelium</taxon>
    </lineage>
</organism>
<sequence length="186" mass="21236">MSKKYDKLGNDVFNKVEKINSELFTLTYGALVTQLIKDYEDIEQVNIKLEQMGYNIGIRLIEEFLAKSGIGRCSDFIETAEVIAKVGFKMFLGINAHVGDWDADRKEFHLTIEDNPLIDFVELPEQYKHKLYYSNILCGVIRGALEMVQMKVKCTFVKCTLSDDTTSEIKVVLEEVLSDMIPVGYD</sequence>
<evidence type="ECO:0000313" key="10">
    <source>
        <dbReference type="Proteomes" id="UP001344447"/>
    </source>
</evidence>
<dbReference type="GO" id="GO:0016236">
    <property type="term" value="P:macroautophagy"/>
    <property type="evidence" value="ECO:0007669"/>
    <property type="project" value="UniProtKB-ARBA"/>
</dbReference>
<dbReference type="PANTHER" id="PTHR13048">
    <property type="entry name" value="TRAFFICKING PROTEIN PARTICLE COMPLEX SUBUNIT 3"/>
    <property type="match status" value="1"/>
</dbReference>
<dbReference type="InterPro" id="IPR024096">
    <property type="entry name" value="NO_sig/Golgi_transp_ligand-bd"/>
</dbReference>
<dbReference type="SUPFAM" id="SSF111126">
    <property type="entry name" value="Ligand-binding domain in the NO signalling and Golgi transport"/>
    <property type="match status" value="1"/>
</dbReference>
<dbReference type="EMBL" id="JAVFKY010000004">
    <property type="protein sequence ID" value="KAK5578144.1"/>
    <property type="molecule type" value="Genomic_DNA"/>
</dbReference>
<comment type="caution">
    <text evidence="9">The sequence shown here is derived from an EMBL/GenBank/DDBJ whole genome shotgun (WGS) entry which is preliminary data.</text>
</comment>
<dbReference type="CDD" id="cd14942">
    <property type="entry name" value="TRAPPC3_bet3"/>
    <property type="match status" value="1"/>
</dbReference>
<dbReference type="PIRSF" id="PIRSF018293">
    <property type="entry name" value="TRAPP_I_complex_Bet3"/>
    <property type="match status" value="1"/>
</dbReference>
<evidence type="ECO:0000256" key="4">
    <source>
        <dbReference type="ARBA" id="ARBA00022448"/>
    </source>
</evidence>
<proteinExistence type="inferred from homology"/>
<dbReference type="GO" id="GO:0005794">
    <property type="term" value="C:Golgi apparatus"/>
    <property type="evidence" value="ECO:0007669"/>
    <property type="project" value="UniProtKB-SubCell"/>
</dbReference>
<dbReference type="InterPro" id="IPR016721">
    <property type="entry name" value="Bet3"/>
</dbReference>
<evidence type="ECO:0000256" key="3">
    <source>
        <dbReference type="ARBA" id="ARBA00006218"/>
    </source>
</evidence>
<keyword evidence="5" id="KW-0256">Endoplasmic reticulum</keyword>
<dbReference type="FunFam" id="3.30.1380.20:FF:000001">
    <property type="entry name" value="Trafficking protein particle complex subunit BET3"/>
    <property type="match status" value="1"/>
</dbReference>
<gene>
    <name evidence="9" type="ORF">RB653_003097</name>
</gene>
<evidence type="ECO:0000256" key="8">
    <source>
        <dbReference type="PIRNR" id="PIRNR018293"/>
    </source>
</evidence>
<keyword evidence="4 8" id="KW-0813">Transport</keyword>
<comment type="function">
    <text evidence="8">May play a role in vesicular transport from endoplasmic reticulum to Golgi.</text>
</comment>
<dbReference type="InterPro" id="IPR007194">
    <property type="entry name" value="TRAPP_component"/>
</dbReference>